<reference evidence="2" key="1">
    <citation type="submission" date="2019-02" db="EMBL/GenBank/DDBJ databases">
        <authorList>
            <person name="Li S.-H."/>
        </authorList>
    </citation>
    <scope>NUCLEOTIDE SEQUENCE</scope>
    <source>
        <strain evidence="2">IMCC14734</strain>
    </source>
</reference>
<sequence length="301" mass="32766">MARHANATLMLPESGQLARFARLYGPTLNARATVPGASEQGRRRTGPGTEFYEYREYQPGDDARRLDWQKSLATGRPQMRQLQQHYQSDWFVCVDASASMLMPGLGKFSLAAQLAAATAYLLLEHGNRVGLLQFSSGLDATVAPGRGRYQYQALCRQLLVANDSSGGSGSNPGICASAAGASGSGLFVISDFLGPDSQFRGLDLLRSKHRELHALQITSVDELTLPDTAACRLRDSETGATRELPDTAQAAIQASAIFDRQQAQLRAHCARRRIHLSQASTGHNWMQVLRTHLQTTRGIGQ</sequence>
<dbReference type="PANTHER" id="PTHR33608:SF6">
    <property type="entry name" value="BLL2464 PROTEIN"/>
    <property type="match status" value="1"/>
</dbReference>
<organism evidence="2 3">
    <name type="scientific">Candidatus Litorirhabdus singularis</name>
    <dbReference type="NCBI Taxonomy" id="2518993"/>
    <lineage>
        <taxon>Bacteria</taxon>
        <taxon>Pseudomonadati</taxon>
        <taxon>Pseudomonadota</taxon>
        <taxon>Gammaproteobacteria</taxon>
        <taxon>Cellvibrionales</taxon>
        <taxon>Halieaceae</taxon>
        <taxon>Candidatus Litorirhabdus</taxon>
    </lineage>
</organism>
<dbReference type="RefSeq" id="WP_279244296.1">
    <property type="nucleotide sequence ID" value="NZ_SHNN01000001.1"/>
</dbReference>
<dbReference type="Proteomes" id="UP001143362">
    <property type="component" value="Unassembled WGS sequence"/>
</dbReference>
<accession>A0ABT3TDI0</accession>
<dbReference type="EMBL" id="SHNN01000001">
    <property type="protein sequence ID" value="MCX2980319.1"/>
    <property type="molecule type" value="Genomic_DNA"/>
</dbReference>
<evidence type="ECO:0000313" key="2">
    <source>
        <dbReference type="EMBL" id="MCX2980319.1"/>
    </source>
</evidence>
<evidence type="ECO:0000259" key="1">
    <source>
        <dbReference type="Pfam" id="PF01882"/>
    </source>
</evidence>
<feature type="domain" description="DUF58" evidence="1">
    <location>
        <begin position="53"/>
        <end position="252"/>
    </location>
</feature>
<gene>
    <name evidence="2" type="ORF">EYC98_05475</name>
</gene>
<keyword evidence="3" id="KW-1185">Reference proteome</keyword>
<protein>
    <submittedName>
        <fullName evidence="2">DUF58 domain-containing protein</fullName>
    </submittedName>
</protein>
<dbReference type="PANTHER" id="PTHR33608">
    <property type="entry name" value="BLL2464 PROTEIN"/>
    <property type="match status" value="1"/>
</dbReference>
<dbReference type="InterPro" id="IPR002881">
    <property type="entry name" value="DUF58"/>
</dbReference>
<name>A0ABT3TDI0_9GAMM</name>
<dbReference type="InterPro" id="IPR036465">
    <property type="entry name" value="vWFA_dom_sf"/>
</dbReference>
<proteinExistence type="predicted"/>
<comment type="caution">
    <text evidence="2">The sequence shown here is derived from an EMBL/GenBank/DDBJ whole genome shotgun (WGS) entry which is preliminary data.</text>
</comment>
<dbReference type="SUPFAM" id="SSF53300">
    <property type="entry name" value="vWA-like"/>
    <property type="match status" value="1"/>
</dbReference>
<dbReference type="Pfam" id="PF01882">
    <property type="entry name" value="DUF58"/>
    <property type="match status" value="1"/>
</dbReference>
<evidence type="ECO:0000313" key="3">
    <source>
        <dbReference type="Proteomes" id="UP001143362"/>
    </source>
</evidence>